<dbReference type="InterPro" id="IPR038765">
    <property type="entry name" value="Papain-like_cys_pep_sf"/>
</dbReference>
<dbReference type="SUPFAM" id="SSF54001">
    <property type="entry name" value="Cysteine proteinases"/>
    <property type="match status" value="1"/>
</dbReference>
<accession>A0A2N0I430</accession>
<dbReference type="Proteomes" id="UP000232587">
    <property type="component" value="Unassembled WGS sequence"/>
</dbReference>
<dbReference type="RefSeq" id="WP_100866331.1">
    <property type="nucleotide sequence ID" value="NZ_PHUF01000002.1"/>
</dbReference>
<evidence type="ECO:0000313" key="4">
    <source>
        <dbReference type="Proteomes" id="UP000232587"/>
    </source>
</evidence>
<dbReference type="InterPro" id="IPR001447">
    <property type="entry name" value="Arylamine_N-AcTrfase"/>
</dbReference>
<dbReference type="OrthoDB" id="7181050at2"/>
<sequence>MSEALSPAMLDAYLQRIGHDGPLGADLSTLRALHRAHVLAIPFENLEVQFGGEPSMDPDAIFAKLVERRRGGWCYEQNGLFGRVLETLGFAVTRLAGGVMREMAGEQFVGNHLALKVVVDGDPWLCDVGFGSTQIEPLPLAEGPWTAAPLSGELQRTEDGYWRLAIIGGPMPLSFDFRDAPADEQRLQDLCAWQASDEQSIFVQNLAVQQRRPEGHAMLRGKVLTETTAAGIATHEIPSDAALVATLRDHFGLDVPEAAHLWPKIEERHAALFT</sequence>
<organism evidence="3 4">
    <name type="scientific">Novosphingobium kunmingense</name>
    <dbReference type="NCBI Taxonomy" id="1211806"/>
    <lineage>
        <taxon>Bacteria</taxon>
        <taxon>Pseudomonadati</taxon>
        <taxon>Pseudomonadota</taxon>
        <taxon>Alphaproteobacteria</taxon>
        <taxon>Sphingomonadales</taxon>
        <taxon>Sphingomonadaceae</taxon>
        <taxon>Novosphingobium</taxon>
    </lineage>
</organism>
<protein>
    <submittedName>
        <fullName evidence="3">N-hydroxyarylamine O-acetyltransferase</fullName>
    </submittedName>
</protein>
<evidence type="ECO:0000256" key="2">
    <source>
        <dbReference type="RuleBase" id="RU003452"/>
    </source>
</evidence>
<dbReference type="EMBL" id="PHUF01000002">
    <property type="protein sequence ID" value="PKB25944.1"/>
    <property type="molecule type" value="Genomic_DNA"/>
</dbReference>
<dbReference type="Gene3D" id="2.40.128.150">
    <property type="entry name" value="Cysteine proteinases"/>
    <property type="match status" value="1"/>
</dbReference>
<comment type="caution">
    <text evidence="3">The sequence shown here is derived from an EMBL/GenBank/DDBJ whole genome shotgun (WGS) entry which is preliminary data.</text>
</comment>
<dbReference type="PANTHER" id="PTHR11786">
    <property type="entry name" value="N-HYDROXYARYLAMINE O-ACETYLTRANSFERASE"/>
    <property type="match status" value="1"/>
</dbReference>
<name>A0A2N0I430_9SPHN</name>
<dbReference type="AlphaFoldDB" id="A0A2N0I430"/>
<evidence type="ECO:0000256" key="1">
    <source>
        <dbReference type="ARBA" id="ARBA00006547"/>
    </source>
</evidence>
<gene>
    <name evidence="3" type="ORF">B0I00_1152</name>
</gene>
<proteinExistence type="inferred from homology"/>
<dbReference type="Pfam" id="PF00797">
    <property type="entry name" value="Acetyltransf_2"/>
    <property type="match status" value="1"/>
</dbReference>
<dbReference type="PRINTS" id="PR01543">
    <property type="entry name" value="ANATRNSFRASE"/>
</dbReference>
<dbReference type="Gene3D" id="3.30.2140.10">
    <property type="entry name" value="Arylamine N-acetyltransferase"/>
    <property type="match status" value="1"/>
</dbReference>
<dbReference type="PANTHER" id="PTHR11786:SF0">
    <property type="entry name" value="ARYLAMINE N-ACETYLTRANSFERASE 4-RELATED"/>
    <property type="match status" value="1"/>
</dbReference>
<keyword evidence="3" id="KW-0808">Transferase</keyword>
<dbReference type="GO" id="GO:0016407">
    <property type="term" value="F:acetyltransferase activity"/>
    <property type="evidence" value="ECO:0007669"/>
    <property type="project" value="InterPro"/>
</dbReference>
<comment type="similarity">
    <text evidence="1 2">Belongs to the arylamine N-acetyltransferase family.</text>
</comment>
<keyword evidence="4" id="KW-1185">Reference proteome</keyword>
<reference evidence="3 4" key="1">
    <citation type="submission" date="2017-11" db="EMBL/GenBank/DDBJ databases">
        <title>Genomic Encyclopedia of Type Strains, Phase III (KMG-III): the genomes of soil and plant-associated and newly described type strains.</title>
        <authorList>
            <person name="Whitman W."/>
        </authorList>
    </citation>
    <scope>NUCLEOTIDE SEQUENCE [LARGE SCALE GENOMIC DNA]</scope>
    <source>
        <strain evidence="3 4">CGMCC 1.12274</strain>
    </source>
</reference>
<evidence type="ECO:0000313" key="3">
    <source>
        <dbReference type="EMBL" id="PKB25944.1"/>
    </source>
</evidence>